<dbReference type="SUPFAM" id="SSF47576">
    <property type="entry name" value="Calponin-homology domain, CH-domain"/>
    <property type="match status" value="1"/>
</dbReference>
<evidence type="ECO:0000256" key="4">
    <source>
        <dbReference type="ARBA" id="ARBA00012709"/>
    </source>
</evidence>
<evidence type="ECO:0000256" key="8">
    <source>
        <dbReference type="ARBA" id="ARBA00022827"/>
    </source>
</evidence>
<evidence type="ECO:0000256" key="2">
    <source>
        <dbReference type="ARBA" id="ARBA00004496"/>
    </source>
</evidence>
<reference evidence="20 21" key="1">
    <citation type="submission" date="2022-12" db="EMBL/GenBank/DDBJ databases">
        <title>Chromosome-level genome of Tegillarca granosa.</title>
        <authorList>
            <person name="Kim J."/>
        </authorList>
    </citation>
    <scope>NUCLEOTIDE SEQUENCE [LARGE SCALE GENOMIC DNA]</scope>
    <source>
        <strain evidence="20">Teg-2019</strain>
        <tissue evidence="20">Adductor muscle</tissue>
    </source>
</reference>
<evidence type="ECO:0000256" key="12">
    <source>
        <dbReference type="ARBA" id="ARBA00023033"/>
    </source>
</evidence>
<evidence type="ECO:0000256" key="16">
    <source>
        <dbReference type="PROSITE-ProRule" id="PRU00125"/>
    </source>
</evidence>
<organism evidence="20 21">
    <name type="scientific">Tegillarca granosa</name>
    <name type="common">Malaysian cockle</name>
    <name type="synonym">Anadara granosa</name>
    <dbReference type="NCBI Taxonomy" id="220873"/>
    <lineage>
        <taxon>Eukaryota</taxon>
        <taxon>Metazoa</taxon>
        <taxon>Spiralia</taxon>
        <taxon>Lophotrochozoa</taxon>
        <taxon>Mollusca</taxon>
        <taxon>Bivalvia</taxon>
        <taxon>Autobranchia</taxon>
        <taxon>Pteriomorphia</taxon>
        <taxon>Arcoida</taxon>
        <taxon>Arcoidea</taxon>
        <taxon>Arcidae</taxon>
        <taxon>Tegillarca</taxon>
    </lineage>
</organism>
<name>A0ABQ9FI30_TEGGR</name>
<evidence type="ECO:0000256" key="15">
    <source>
        <dbReference type="ARBA" id="ARBA00049522"/>
    </source>
</evidence>
<evidence type="ECO:0000256" key="10">
    <source>
        <dbReference type="ARBA" id="ARBA00022857"/>
    </source>
</evidence>
<dbReference type="PANTHER" id="PTHR23167">
    <property type="entry name" value="CALPONIN HOMOLOGY DOMAIN-CONTAINING PROTEIN DDB_G0272472-RELATED"/>
    <property type="match status" value="1"/>
</dbReference>
<keyword evidence="10" id="KW-0521">NADP</keyword>
<evidence type="ECO:0000256" key="11">
    <source>
        <dbReference type="ARBA" id="ARBA00023002"/>
    </source>
</evidence>
<evidence type="ECO:0000256" key="9">
    <source>
        <dbReference type="ARBA" id="ARBA00022833"/>
    </source>
</evidence>
<comment type="caution">
    <text evidence="20">The sequence shown here is derived from an EMBL/GenBank/DDBJ whole genome shotgun (WGS) entry which is preliminary data.</text>
</comment>
<keyword evidence="6" id="KW-0285">Flavoprotein</keyword>
<dbReference type="Pfam" id="PF00307">
    <property type="entry name" value="CH"/>
    <property type="match status" value="1"/>
</dbReference>
<dbReference type="InterPro" id="IPR001781">
    <property type="entry name" value="Znf_LIM"/>
</dbReference>
<dbReference type="CDD" id="cd22198">
    <property type="entry name" value="CH_MICAL_EHBP-like"/>
    <property type="match status" value="1"/>
</dbReference>
<gene>
    <name evidence="20" type="ORF">KUTeg_007538</name>
</gene>
<dbReference type="PROSITE" id="PS00478">
    <property type="entry name" value="LIM_DOMAIN_1"/>
    <property type="match status" value="1"/>
</dbReference>
<dbReference type="SMART" id="SM00132">
    <property type="entry name" value="LIM"/>
    <property type="match status" value="1"/>
</dbReference>
<evidence type="ECO:0000256" key="17">
    <source>
        <dbReference type="SAM" id="MobiDB-lite"/>
    </source>
</evidence>
<evidence type="ECO:0000256" key="13">
    <source>
        <dbReference type="ARBA" id="ARBA00023038"/>
    </source>
</evidence>
<accession>A0ABQ9FI30</accession>
<dbReference type="InterPro" id="IPR057494">
    <property type="entry name" value="Rossman_Mical"/>
</dbReference>
<dbReference type="Gene3D" id="1.10.418.10">
    <property type="entry name" value="Calponin-like domain"/>
    <property type="match status" value="1"/>
</dbReference>
<evidence type="ECO:0000313" key="20">
    <source>
        <dbReference type="EMBL" id="KAJ8315388.1"/>
    </source>
</evidence>
<dbReference type="PROSITE" id="PS50023">
    <property type="entry name" value="LIM_DOMAIN_2"/>
    <property type="match status" value="1"/>
</dbReference>
<keyword evidence="8" id="KW-0274">FAD</keyword>
<keyword evidence="9 16" id="KW-0862">Zinc</keyword>
<dbReference type="InterPro" id="IPR036872">
    <property type="entry name" value="CH_dom_sf"/>
</dbReference>
<dbReference type="EC" id="1.14.13.225" evidence="4"/>
<evidence type="ECO:0000256" key="7">
    <source>
        <dbReference type="ARBA" id="ARBA00022723"/>
    </source>
</evidence>
<evidence type="ECO:0000259" key="18">
    <source>
        <dbReference type="PROSITE" id="PS50021"/>
    </source>
</evidence>
<keyword evidence="12" id="KW-0503">Monooxygenase</keyword>
<comment type="cofactor">
    <cofactor evidence="1">
        <name>FAD</name>
        <dbReference type="ChEBI" id="CHEBI:57692"/>
    </cofactor>
</comment>
<dbReference type="PANTHER" id="PTHR23167:SF54">
    <property type="entry name" value="[F-ACTIN]-MONOOXYGENASE MICAL"/>
    <property type="match status" value="1"/>
</dbReference>
<comment type="subcellular location">
    <subcellularLocation>
        <location evidence="2">Cytoplasm</location>
    </subcellularLocation>
</comment>
<keyword evidence="7 16" id="KW-0479">Metal-binding</keyword>
<keyword evidence="13 16" id="KW-0440">LIM domain</keyword>
<dbReference type="Pfam" id="PF25413">
    <property type="entry name" value="Rossman_Mical"/>
    <property type="match status" value="1"/>
</dbReference>
<dbReference type="InterPro" id="IPR036188">
    <property type="entry name" value="FAD/NAD-bd_sf"/>
</dbReference>
<evidence type="ECO:0000256" key="5">
    <source>
        <dbReference type="ARBA" id="ARBA00022490"/>
    </source>
</evidence>
<dbReference type="InterPro" id="IPR050540">
    <property type="entry name" value="F-actin_Monoox_Mical"/>
</dbReference>
<dbReference type="Gene3D" id="3.50.50.60">
    <property type="entry name" value="FAD/NAD(P)-binding domain"/>
    <property type="match status" value="2"/>
</dbReference>
<keyword evidence="5" id="KW-0963">Cytoplasm</keyword>
<comment type="catalytic activity">
    <reaction evidence="15">
        <text>L-methionyl-[F-actin] + NADPH + O2 + H(+) = L-methionyl-(R)-S-oxide-[F-actin] + NADP(+) + H2O</text>
        <dbReference type="Rhea" id="RHEA:51308"/>
        <dbReference type="Rhea" id="RHEA-COMP:12953"/>
        <dbReference type="Rhea" id="RHEA-COMP:12956"/>
        <dbReference type="ChEBI" id="CHEBI:15377"/>
        <dbReference type="ChEBI" id="CHEBI:15378"/>
        <dbReference type="ChEBI" id="CHEBI:15379"/>
        <dbReference type="ChEBI" id="CHEBI:16044"/>
        <dbReference type="ChEBI" id="CHEBI:45764"/>
        <dbReference type="ChEBI" id="CHEBI:57783"/>
        <dbReference type="ChEBI" id="CHEBI:58349"/>
        <dbReference type="EC" id="1.14.13.225"/>
    </reaction>
</comment>
<dbReference type="EMBL" id="JARBDR010000337">
    <property type="protein sequence ID" value="KAJ8315388.1"/>
    <property type="molecule type" value="Genomic_DNA"/>
</dbReference>
<keyword evidence="14" id="KW-0009">Actin-binding</keyword>
<dbReference type="PROSITE" id="PS50021">
    <property type="entry name" value="CH"/>
    <property type="match status" value="1"/>
</dbReference>
<feature type="region of interest" description="Disordered" evidence="17">
    <location>
        <begin position="707"/>
        <end position="736"/>
    </location>
</feature>
<dbReference type="Proteomes" id="UP001217089">
    <property type="component" value="Unassembled WGS sequence"/>
</dbReference>
<evidence type="ECO:0000313" key="21">
    <source>
        <dbReference type="Proteomes" id="UP001217089"/>
    </source>
</evidence>
<proteinExistence type="inferred from homology"/>
<dbReference type="InterPro" id="IPR001715">
    <property type="entry name" value="CH_dom"/>
</dbReference>
<comment type="similarity">
    <text evidence="3">Belongs to the Mical family.</text>
</comment>
<keyword evidence="21" id="KW-1185">Reference proteome</keyword>
<dbReference type="SUPFAM" id="SSF51971">
    <property type="entry name" value="Nucleotide-binding domain"/>
    <property type="match status" value="1"/>
</dbReference>
<dbReference type="Pfam" id="PF01494">
    <property type="entry name" value="FAD_binding_3"/>
    <property type="match status" value="1"/>
</dbReference>
<dbReference type="InterPro" id="IPR002938">
    <property type="entry name" value="FAD-bd"/>
</dbReference>
<dbReference type="SMART" id="SM00033">
    <property type="entry name" value="CH"/>
    <property type="match status" value="1"/>
</dbReference>
<feature type="domain" description="Calponin-homology (CH)" evidence="18">
    <location>
        <begin position="391"/>
        <end position="496"/>
    </location>
</feature>
<dbReference type="SUPFAM" id="SSF57716">
    <property type="entry name" value="Glucocorticoid receptor-like (DNA-binding domain)"/>
    <property type="match status" value="1"/>
</dbReference>
<evidence type="ECO:0000259" key="19">
    <source>
        <dbReference type="PROSITE" id="PS50023"/>
    </source>
</evidence>
<feature type="domain" description="LIM zinc-binding" evidence="19">
    <location>
        <begin position="621"/>
        <end position="688"/>
    </location>
</feature>
<sequence>MPVHVLVIGSGPCGLRTAIELAFLGAKVVIVEKRDSFSRNNVLHLWPYLITDLKNLGAKKFFGKFCAGAIDHIKTGWKCQVLPKDHPVSEYEFDVLVGADGKRNTLEGFKRKEFRGKLAIAITANFINRNTQAEARVEEISGVAFIFNQKFFKDLNAKSGIDLENIVYYKDDTHYFVMTAKKWSLLDRGVLKEDFADTAKLLHPQNISRDALQLYATDAANFSTNFQLPNLEFAINHYGQPDVAMFDFTSMFAALNASRVIEKHGHKLIVTLVGDSLLEPFWPTGSGCARGFLGAFDTAWMVRCWASGRMTPLQVIAQRESIYQLLSQTTPENLNRNYSEYTIDPNTRYPNLNLSAIKPEQVRHLYDSDDVHYVDEIVDIPVKRIRNDETIVDSYTILRWCQRLLNTGKFKNVQVQDLTFSWKNGMALCALIHCFKPELINLDELCPSDIAENNQLAFDIAQKELGISPVMTGQDMANCTAPDKLTMVSYLSCFFQKFRKERTPSDPVKVQERQKSHRSPHHRLSILQKLRVSTRFSRSKKNGDVHSAKQSKLPMDEIANKLTVSQGVEKGGKEELQTKVKVSEMAEILVSKFKTTVQAPAPTPTKKKPPGILLGAQPASEICFFCKKRVYLMERMNAEGVFFHRGCLKCDFCETGLRMNNYSCERTPMTGQVKFYCFRHNKPELRVTRVKRKRIFYEEDENSKENIPKIVIETGPGSNQSPEKRIDGSPKKKPCM</sequence>
<dbReference type="Gene3D" id="2.10.110.10">
    <property type="entry name" value="Cysteine Rich Protein"/>
    <property type="match status" value="1"/>
</dbReference>
<evidence type="ECO:0000256" key="1">
    <source>
        <dbReference type="ARBA" id="ARBA00001974"/>
    </source>
</evidence>
<evidence type="ECO:0000256" key="6">
    <source>
        <dbReference type="ARBA" id="ARBA00022630"/>
    </source>
</evidence>
<evidence type="ECO:0000256" key="3">
    <source>
        <dbReference type="ARBA" id="ARBA00008223"/>
    </source>
</evidence>
<evidence type="ECO:0000256" key="14">
    <source>
        <dbReference type="ARBA" id="ARBA00023203"/>
    </source>
</evidence>
<keyword evidence="11" id="KW-0560">Oxidoreductase</keyword>
<protein>
    <recommendedName>
        <fullName evidence="4">F-actin monooxygenase</fullName>
        <ecNumber evidence="4">1.14.13.225</ecNumber>
    </recommendedName>
</protein>